<dbReference type="InterPro" id="IPR002182">
    <property type="entry name" value="NB-ARC"/>
</dbReference>
<evidence type="ECO:0000256" key="2">
    <source>
        <dbReference type="ARBA" id="ARBA00022737"/>
    </source>
</evidence>
<dbReference type="PANTHER" id="PTHR11017:SF573">
    <property type="entry name" value="ADP-RIBOSYL CYCLASE_CYCLIC ADP-RIBOSE HYDROLASE"/>
    <property type="match status" value="1"/>
</dbReference>
<dbReference type="SUPFAM" id="SSF52540">
    <property type="entry name" value="P-loop containing nucleoside triphosphate hydrolases"/>
    <property type="match status" value="3"/>
</dbReference>
<dbReference type="Gene3D" id="3.80.10.10">
    <property type="entry name" value="Ribonuclease Inhibitor"/>
    <property type="match status" value="1"/>
</dbReference>
<dbReference type="InterPro" id="IPR035897">
    <property type="entry name" value="Toll_tir_struct_dom_sf"/>
</dbReference>
<keyword evidence="2" id="KW-0677">Repeat</keyword>
<dbReference type="Gene3D" id="3.40.50.300">
    <property type="entry name" value="P-loop containing nucleotide triphosphate hydrolases"/>
    <property type="match status" value="2"/>
</dbReference>
<dbReference type="GeneID" id="112491790"/>
<keyword evidence="1" id="KW-0433">Leucine-rich repeat</keyword>
<organism evidence="5 6">
    <name type="scientific">Ziziphus jujuba</name>
    <name type="common">Chinese jujube</name>
    <name type="synonym">Ziziphus sativa</name>
    <dbReference type="NCBI Taxonomy" id="326968"/>
    <lineage>
        <taxon>Eukaryota</taxon>
        <taxon>Viridiplantae</taxon>
        <taxon>Streptophyta</taxon>
        <taxon>Embryophyta</taxon>
        <taxon>Tracheophyta</taxon>
        <taxon>Spermatophyta</taxon>
        <taxon>Magnoliopsida</taxon>
        <taxon>eudicotyledons</taxon>
        <taxon>Gunneridae</taxon>
        <taxon>Pentapetalae</taxon>
        <taxon>rosids</taxon>
        <taxon>fabids</taxon>
        <taxon>Rosales</taxon>
        <taxon>Rhamnaceae</taxon>
        <taxon>Paliureae</taxon>
        <taxon>Ziziphus</taxon>
    </lineage>
</organism>
<dbReference type="PRINTS" id="PR00364">
    <property type="entry name" value="DISEASERSIST"/>
</dbReference>
<feature type="domain" description="TIR" evidence="4">
    <location>
        <begin position="15"/>
        <end position="181"/>
    </location>
</feature>
<dbReference type="Pfam" id="PF23282">
    <property type="entry name" value="WHD_ROQ1"/>
    <property type="match status" value="2"/>
</dbReference>
<reference evidence="6" key="1">
    <citation type="submission" date="2025-08" db="UniProtKB">
        <authorList>
            <consortium name="RefSeq"/>
        </authorList>
    </citation>
    <scope>IDENTIFICATION</scope>
    <source>
        <tissue evidence="6">Seedling</tissue>
    </source>
</reference>
<dbReference type="SUPFAM" id="SSF52200">
    <property type="entry name" value="Toll/Interleukin receptor TIR domain"/>
    <property type="match status" value="1"/>
</dbReference>
<dbReference type="InterPro" id="IPR042197">
    <property type="entry name" value="Apaf_helical"/>
</dbReference>
<gene>
    <name evidence="6" type="primary">LOC112491790</name>
</gene>
<dbReference type="InterPro" id="IPR036390">
    <property type="entry name" value="WH_DNA-bd_sf"/>
</dbReference>
<keyword evidence="3" id="KW-0611">Plant defense</keyword>
<dbReference type="RefSeq" id="XP_060671073.1">
    <property type="nucleotide sequence ID" value="XM_060815090.1"/>
</dbReference>
<dbReference type="InterPro" id="IPR003593">
    <property type="entry name" value="AAA+_ATPase"/>
</dbReference>
<dbReference type="Gene3D" id="1.10.8.430">
    <property type="entry name" value="Helical domain of apoptotic protease-activating factors"/>
    <property type="match status" value="1"/>
</dbReference>
<dbReference type="SMART" id="SM00382">
    <property type="entry name" value="AAA"/>
    <property type="match status" value="2"/>
</dbReference>
<accession>A0ABM4A2W2</accession>
<dbReference type="SUPFAM" id="SSF52058">
    <property type="entry name" value="L domain-like"/>
    <property type="match status" value="1"/>
</dbReference>
<dbReference type="Pfam" id="PF00931">
    <property type="entry name" value="NB-ARC"/>
    <property type="match status" value="2"/>
</dbReference>
<dbReference type="SMART" id="SM00255">
    <property type="entry name" value="TIR"/>
    <property type="match status" value="1"/>
</dbReference>
<proteinExistence type="predicted"/>
<sequence>MALFASTSSSSVTEKQHDVFLSFRGIDTRNSFTGHLYSALQNKGIKTFIDREELGRGENISSSLIKAITESKICIIVFSKNYASSTWCLDELLKILECRESLGQLVWPVFFNVKPSEVRNCAGSYEEAMARYEQTLSHDKEKLCKWKVALNKASNLSGWHLAHGDESQLIKTIVKSALRKLNRTPLHVAKYPVGMEDRLHELSPIIDVGKNNVRIIGIYGIGGIGKTTIAKAIYNKFADEFECSSFLADVKEISKQHLGLAHLQEMLLFDILGNKNLKIGNIHRGVNIIKERLCHKRVLLVLDDVDELDQLEKLAGGLEWFGSGSRIIITTRNKQILTSHGADEIYEVQRLDNQTAIELLSWNAFKKKQPVEDYLLLSNCLVDLAGGIPLDIEILGTFLSVGIQSHLQKLHPLINVPKKDKVRFIGICGSGGIGKTTIAKACFNKFTDEFEGSSFLANVKETAKNHSSLVKQQEIPLFDMLVDKNLKVGNTYRGINIIRERLCHKRVFLILDDVGKLNQLKTLAGGHEWFTNILDDVGKLNQLKTLAGGHEWLGLGSYANGLPLALEVLGSFLCGRGKNQWQNLVHNLENKPHEDIYDILKISYDALNDEQKAIFLDIACFFVGEDKDYATLLIGSCNLCPITGIEVLIDMSLLTIESNKLRMHHLIEEMGQEIVHQESPEVGKRNRLWSAYDIFHVLSENTVPASFADVRETSKQHFGFVQLQEVLFFDMLGDRNLKVGNIHRGINIIKERLCNKRVLLILNDVDELDQLETLAEDMTSLAPEIESLKEDQWHSAIHNLEKKPDKKLYEILKISYDALQDDEKTLFLDIACFFVGEDKDYATQVLGSSNFRPIIGIGILSDMSLINVEHNKLRIHNLMQEMGKEINFERLKILNLSHSKLLRKIPDLSTAPNLESLYVNNCTSLAEIHVFVGFLTKLVTIDARCCSNLKTVPSNLGPKYFRTLNFEGCLQFQMFPNIVEKTEFITSLDLSGTTIKQLPCSIDHIVALRELCLSACKKLVHIPSTIYKLAFLDVLVLNGFSNFSMVPNYVQEIHGAFELRRDSLGIQKLKLHFQDMIFHTGLAISLQRENVTFNVPSNMSTKIAAVIICVVSESICKQRMELSFQLLDKSDSCGGCLRRGNIFVEPGNMLLTYLPASTLLSECLPYSPFKDTN</sequence>
<evidence type="ECO:0000313" key="5">
    <source>
        <dbReference type="Proteomes" id="UP001652623"/>
    </source>
</evidence>
<dbReference type="InterPro" id="IPR027417">
    <property type="entry name" value="P-loop_NTPase"/>
</dbReference>
<dbReference type="Proteomes" id="UP001652623">
    <property type="component" value="Chromosome 2"/>
</dbReference>
<dbReference type="Pfam" id="PF01582">
    <property type="entry name" value="TIR"/>
    <property type="match status" value="1"/>
</dbReference>
<dbReference type="PANTHER" id="PTHR11017">
    <property type="entry name" value="LEUCINE-RICH REPEAT-CONTAINING PROTEIN"/>
    <property type="match status" value="1"/>
</dbReference>
<evidence type="ECO:0000256" key="1">
    <source>
        <dbReference type="ARBA" id="ARBA00022614"/>
    </source>
</evidence>
<evidence type="ECO:0000256" key="3">
    <source>
        <dbReference type="ARBA" id="ARBA00022821"/>
    </source>
</evidence>
<dbReference type="InterPro" id="IPR000157">
    <property type="entry name" value="TIR_dom"/>
</dbReference>
<evidence type="ECO:0000259" key="4">
    <source>
        <dbReference type="PROSITE" id="PS50104"/>
    </source>
</evidence>
<dbReference type="Gene3D" id="3.40.50.10140">
    <property type="entry name" value="Toll/interleukin-1 receptor homology (TIR) domain"/>
    <property type="match status" value="1"/>
</dbReference>
<dbReference type="PROSITE" id="PS50104">
    <property type="entry name" value="TIR"/>
    <property type="match status" value="1"/>
</dbReference>
<protein>
    <submittedName>
        <fullName evidence="6">Disease resistance protein RPV1-like</fullName>
    </submittedName>
</protein>
<name>A0ABM4A2W2_ZIZJJ</name>
<dbReference type="InterPro" id="IPR044974">
    <property type="entry name" value="Disease_R_plants"/>
</dbReference>
<dbReference type="InterPro" id="IPR032675">
    <property type="entry name" value="LRR_dom_sf"/>
</dbReference>
<keyword evidence="5" id="KW-1185">Reference proteome</keyword>
<evidence type="ECO:0000313" key="6">
    <source>
        <dbReference type="RefSeq" id="XP_060671073.1"/>
    </source>
</evidence>
<dbReference type="SUPFAM" id="SSF46785">
    <property type="entry name" value="Winged helix' DNA-binding domain"/>
    <property type="match status" value="1"/>
</dbReference>
<dbReference type="InterPro" id="IPR058192">
    <property type="entry name" value="WHD_ROQ1-like"/>
</dbReference>